<dbReference type="EMBL" id="BTSX01000004">
    <property type="protein sequence ID" value="GMS94160.1"/>
    <property type="molecule type" value="Genomic_DNA"/>
</dbReference>
<name>A0AAV5TII4_9BILA</name>
<gene>
    <name evidence="2" type="ORF">PENTCL1PPCAC_16335</name>
</gene>
<reference evidence="2" key="1">
    <citation type="submission" date="2023-10" db="EMBL/GenBank/DDBJ databases">
        <title>Genome assembly of Pristionchus species.</title>
        <authorList>
            <person name="Yoshida K."/>
            <person name="Sommer R.J."/>
        </authorList>
    </citation>
    <scope>NUCLEOTIDE SEQUENCE</scope>
    <source>
        <strain evidence="2">RS0144</strain>
    </source>
</reference>
<keyword evidence="1" id="KW-0472">Membrane</keyword>
<dbReference type="AlphaFoldDB" id="A0AAV5TII4"/>
<dbReference type="PANTHER" id="PTHR45830:SF15">
    <property type="entry name" value="SERPENTINE RECEPTOR, CLASS I"/>
    <property type="match status" value="1"/>
</dbReference>
<proteinExistence type="predicted"/>
<evidence type="ECO:0000256" key="1">
    <source>
        <dbReference type="SAM" id="Phobius"/>
    </source>
</evidence>
<organism evidence="2 3">
    <name type="scientific">Pristionchus entomophagus</name>
    <dbReference type="NCBI Taxonomy" id="358040"/>
    <lineage>
        <taxon>Eukaryota</taxon>
        <taxon>Metazoa</taxon>
        <taxon>Ecdysozoa</taxon>
        <taxon>Nematoda</taxon>
        <taxon>Chromadorea</taxon>
        <taxon>Rhabditida</taxon>
        <taxon>Rhabditina</taxon>
        <taxon>Diplogasteromorpha</taxon>
        <taxon>Diplogasteroidea</taxon>
        <taxon>Neodiplogasteridae</taxon>
        <taxon>Pristionchus</taxon>
    </lineage>
</organism>
<comment type="caution">
    <text evidence="2">The sequence shown here is derived from an EMBL/GenBank/DDBJ whole genome shotgun (WGS) entry which is preliminary data.</text>
</comment>
<feature type="transmembrane region" description="Helical" evidence="1">
    <location>
        <begin position="31"/>
        <end position="53"/>
    </location>
</feature>
<protein>
    <submittedName>
        <fullName evidence="2">Uncharacterized protein</fullName>
    </submittedName>
</protein>
<feature type="non-terminal residue" evidence="2">
    <location>
        <position position="1"/>
    </location>
</feature>
<accession>A0AAV5TII4</accession>
<feature type="non-terminal residue" evidence="2">
    <location>
        <position position="96"/>
    </location>
</feature>
<keyword evidence="3" id="KW-1185">Reference proteome</keyword>
<evidence type="ECO:0000313" key="2">
    <source>
        <dbReference type="EMBL" id="GMS94160.1"/>
    </source>
</evidence>
<keyword evidence="1" id="KW-0812">Transmembrane</keyword>
<sequence>QRSELAWIANRGGILQIFGDFGQPEQIKNELVFLIIGIATHAPFVIALSLHSINSLKEYKKNLVSSRTLRMTDQMLDVFNCQVRYWLVKSIKALFS</sequence>
<dbReference type="PANTHER" id="PTHR45830">
    <property type="entry name" value="SERPENTINE RECEPTOR, CLASS I"/>
    <property type="match status" value="1"/>
</dbReference>
<dbReference type="Proteomes" id="UP001432027">
    <property type="component" value="Unassembled WGS sequence"/>
</dbReference>
<evidence type="ECO:0000313" key="3">
    <source>
        <dbReference type="Proteomes" id="UP001432027"/>
    </source>
</evidence>
<keyword evidence="1" id="KW-1133">Transmembrane helix</keyword>